<feature type="domain" description="Major facilitator superfamily (MFS) profile" evidence="7">
    <location>
        <begin position="17"/>
        <end position="504"/>
    </location>
</feature>
<gene>
    <name evidence="8" type="ordered locus">Cwoe_5160</name>
</gene>
<feature type="transmembrane region" description="Helical" evidence="6">
    <location>
        <begin position="142"/>
        <end position="160"/>
    </location>
</feature>
<dbReference type="PANTHER" id="PTHR42718:SF9">
    <property type="entry name" value="MAJOR FACILITATOR SUPERFAMILY MULTIDRUG TRANSPORTER MFSC"/>
    <property type="match status" value="1"/>
</dbReference>
<reference evidence="8 9" key="1">
    <citation type="journal article" date="2010" name="Stand. Genomic Sci.">
        <title>Complete genome sequence of Conexibacter woesei type strain (ID131577).</title>
        <authorList>
            <person name="Pukall R."/>
            <person name="Lapidus A."/>
            <person name="Glavina Del Rio T."/>
            <person name="Copeland A."/>
            <person name="Tice H."/>
            <person name="Cheng J.-F."/>
            <person name="Lucas S."/>
            <person name="Chen F."/>
            <person name="Nolan M."/>
            <person name="Bruce D."/>
            <person name="Goodwin L."/>
            <person name="Pitluck S."/>
            <person name="Mavromatis K."/>
            <person name="Ivanova N."/>
            <person name="Ovchinnikova G."/>
            <person name="Pati A."/>
            <person name="Chen A."/>
            <person name="Palaniappan K."/>
            <person name="Land M."/>
            <person name="Hauser L."/>
            <person name="Chang Y.-J."/>
            <person name="Jeffries C.D."/>
            <person name="Chain P."/>
            <person name="Meincke L."/>
            <person name="Sims D."/>
            <person name="Brettin T."/>
            <person name="Detter J.C."/>
            <person name="Rohde M."/>
            <person name="Goeker M."/>
            <person name="Bristow J."/>
            <person name="Eisen J.A."/>
            <person name="Markowitz V."/>
            <person name="Kyrpides N.C."/>
            <person name="Klenk H.-P."/>
            <person name="Hugenholtz P."/>
        </authorList>
    </citation>
    <scope>NUCLEOTIDE SEQUENCE [LARGE SCALE GENOMIC DNA]</scope>
    <source>
        <strain evidence="9">DSM 14684 / CIP 108061 / JCM 11494 / NBRC 100937 / ID131577</strain>
    </source>
</reference>
<protein>
    <submittedName>
        <fullName evidence="8">Drug resistance transporter, EmrB/QacA subfamily</fullName>
    </submittedName>
</protein>
<dbReference type="InterPro" id="IPR011701">
    <property type="entry name" value="MFS"/>
</dbReference>
<evidence type="ECO:0000256" key="5">
    <source>
        <dbReference type="ARBA" id="ARBA00023136"/>
    </source>
</evidence>
<feature type="transmembrane region" description="Helical" evidence="6">
    <location>
        <begin position="272"/>
        <end position="295"/>
    </location>
</feature>
<feature type="transmembrane region" description="Helical" evidence="6">
    <location>
        <begin position="360"/>
        <end position="378"/>
    </location>
</feature>
<dbReference type="Gene3D" id="1.20.1250.20">
    <property type="entry name" value="MFS general substrate transporter like domains"/>
    <property type="match status" value="1"/>
</dbReference>
<dbReference type="RefSeq" id="WP_012936620.1">
    <property type="nucleotide sequence ID" value="NC_013739.1"/>
</dbReference>
<dbReference type="InterPro" id="IPR020846">
    <property type="entry name" value="MFS_dom"/>
</dbReference>
<accession>D3FE77</accession>
<dbReference type="KEGG" id="cwo:Cwoe_5160"/>
<evidence type="ECO:0000256" key="2">
    <source>
        <dbReference type="ARBA" id="ARBA00022448"/>
    </source>
</evidence>
<keyword evidence="3 6" id="KW-0812">Transmembrane</keyword>
<dbReference type="InterPro" id="IPR036259">
    <property type="entry name" value="MFS_trans_sf"/>
</dbReference>
<name>D3FE77_CONWI</name>
<evidence type="ECO:0000256" key="1">
    <source>
        <dbReference type="ARBA" id="ARBA00004651"/>
    </source>
</evidence>
<evidence type="ECO:0000313" key="8">
    <source>
        <dbReference type="EMBL" id="ADB53569.1"/>
    </source>
</evidence>
<feature type="transmembrane region" description="Helical" evidence="6">
    <location>
        <begin position="332"/>
        <end position="354"/>
    </location>
</feature>
<feature type="transmembrane region" description="Helical" evidence="6">
    <location>
        <begin position="17"/>
        <end position="39"/>
    </location>
</feature>
<dbReference type="SUPFAM" id="SSF103473">
    <property type="entry name" value="MFS general substrate transporter"/>
    <property type="match status" value="1"/>
</dbReference>
<dbReference type="GO" id="GO:0005886">
    <property type="term" value="C:plasma membrane"/>
    <property type="evidence" value="ECO:0007669"/>
    <property type="project" value="UniProtKB-SubCell"/>
</dbReference>
<feature type="transmembrane region" description="Helical" evidence="6">
    <location>
        <begin position="86"/>
        <end position="110"/>
    </location>
</feature>
<feature type="transmembrane region" description="Helical" evidence="6">
    <location>
        <begin position="54"/>
        <end position="74"/>
    </location>
</feature>
<keyword evidence="2" id="KW-0813">Transport</keyword>
<dbReference type="Pfam" id="PF07690">
    <property type="entry name" value="MFS_1"/>
    <property type="match status" value="1"/>
</dbReference>
<evidence type="ECO:0000256" key="4">
    <source>
        <dbReference type="ARBA" id="ARBA00022989"/>
    </source>
</evidence>
<dbReference type="PROSITE" id="PS50850">
    <property type="entry name" value="MFS"/>
    <property type="match status" value="1"/>
</dbReference>
<evidence type="ECO:0000259" key="7">
    <source>
        <dbReference type="PROSITE" id="PS50850"/>
    </source>
</evidence>
<keyword evidence="9" id="KW-1185">Reference proteome</keyword>
<dbReference type="AlphaFoldDB" id="D3FE77"/>
<feature type="transmembrane region" description="Helical" evidence="6">
    <location>
        <begin position="234"/>
        <end position="251"/>
    </location>
</feature>
<keyword evidence="4 6" id="KW-1133">Transmembrane helix</keyword>
<evidence type="ECO:0000256" key="3">
    <source>
        <dbReference type="ARBA" id="ARBA00022692"/>
    </source>
</evidence>
<dbReference type="PANTHER" id="PTHR42718">
    <property type="entry name" value="MAJOR FACILITATOR SUPERFAMILY MULTIDRUG TRANSPORTER MFSC"/>
    <property type="match status" value="1"/>
</dbReference>
<feature type="transmembrane region" description="Helical" evidence="6">
    <location>
        <begin position="202"/>
        <end position="222"/>
    </location>
</feature>
<evidence type="ECO:0000313" key="9">
    <source>
        <dbReference type="Proteomes" id="UP000008229"/>
    </source>
</evidence>
<feature type="transmembrane region" description="Helical" evidence="6">
    <location>
        <begin position="172"/>
        <end position="190"/>
    </location>
</feature>
<dbReference type="Proteomes" id="UP000008229">
    <property type="component" value="Chromosome"/>
</dbReference>
<comment type="subcellular location">
    <subcellularLocation>
        <location evidence="1">Cell membrane</location>
        <topology evidence="1">Multi-pass membrane protein</topology>
    </subcellularLocation>
</comment>
<dbReference type="EMBL" id="CP001854">
    <property type="protein sequence ID" value="ADB53569.1"/>
    <property type="molecule type" value="Genomic_DNA"/>
</dbReference>
<evidence type="ECO:0000256" key="6">
    <source>
        <dbReference type="SAM" id="Phobius"/>
    </source>
</evidence>
<dbReference type="HOGENOM" id="CLU_000960_28_2_11"/>
<feature type="transmembrane region" description="Helical" evidence="6">
    <location>
        <begin position="301"/>
        <end position="320"/>
    </location>
</feature>
<feature type="transmembrane region" description="Helical" evidence="6">
    <location>
        <begin position="473"/>
        <end position="497"/>
    </location>
</feature>
<reference evidence="9" key="2">
    <citation type="submission" date="2010-01" db="EMBL/GenBank/DDBJ databases">
        <title>The complete genome of Conexibacter woesei DSM 14684.</title>
        <authorList>
            <consortium name="US DOE Joint Genome Institute (JGI-PGF)"/>
            <person name="Lucas S."/>
            <person name="Copeland A."/>
            <person name="Lapidus A."/>
            <person name="Glavina del Rio T."/>
            <person name="Dalin E."/>
            <person name="Tice H."/>
            <person name="Bruce D."/>
            <person name="Goodwin L."/>
            <person name="Pitluck S."/>
            <person name="Kyrpides N."/>
            <person name="Mavromatis K."/>
            <person name="Ivanova N."/>
            <person name="Mikhailova N."/>
            <person name="Chertkov O."/>
            <person name="Brettin T."/>
            <person name="Detter J.C."/>
            <person name="Han C."/>
            <person name="Larimer F."/>
            <person name="Land M."/>
            <person name="Hauser L."/>
            <person name="Markowitz V."/>
            <person name="Cheng J.-F."/>
            <person name="Hugenholtz P."/>
            <person name="Woyke T."/>
            <person name="Wu D."/>
            <person name="Pukall R."/>
            <person name="Steenblock K."/>
            <person name="Schneider S."/>
            <person name="Klenk H.-P."/>
            <person name="Eisen J.A."/>
        </authorList>
    </citation>
    <scope>NUCLEOTIDE SEQUENCE [LARGE SCALE GENOMIC DNA]</scope>
    <source>
        <strain evidence="9">DSM 14684 / CIP 108061 / JCM 11494 / NBRC 100937 / ID131577</strain>
    </source>
</reference>
<dbReference type="CDD" id="cd17321">
    <property type="entry name" value="MFS_MMR_MDR_like"/>
    <property type="match status" value="1"/>
</dbReference>
<sequence length="509" mass="51507">MTAVATAVRRPVGATRAVGAIAPAVVLVTGMVAAVNLAIPELQASSLRPSMSGTAWIVDSYTLVLACLLIPAGALGDRFGRKRGMLLGLSVFAVGSAVAALAPSVAVLMAGRALSGVGAALVLPATLAVTLARVAPPDRPQALAAWSALTGIGGSLGNLGGGLAVELGGWRALFWAGVPIALGAAALIAAQVPRQAPHQDPVDGGGAVLLTAGTVALLYGIIEAPGHGWGSRQVVGALLLAVVLLAVFAWYELRRAHPMLDPRLFRLPGVRAGALGIVALFFALFGLFYVNAQYFQDVKGYSALLTGICVLPVAVVIPFASARSTRLVERVGALATIALGMVAVAVGLVLLSLATAETPYAPYAVALVVVSAGMGLAMPPLSGMMVHALPPTHAGVASGLNSTTRELGSALGVAVISTIFGSRFADRLPDALRDVPEAPGEAIRGSVTAALRYAEQVPDPAVRAQLVDGARDAFTAGTAVGLRVGAALILLATLVVAHQHTSNQRKDAS</sequence>
<keyword evidence="5 6" id="KW-0472">Membrane</keyword>
<organism evidence="8 9">
    <name type="scientific">Conexibacter woesei (strain DSM 14684 / CCUG 47730 / CIP 108061 / JCM 11494 / NBRC 100937 / ID131577)</name>
    <dbReference type="NCBI Taxonomy" id="469383"/>
    <lineage>
        <taxon>Bacteria</taxon>
        <taxon>Bacillati</taxon>
        <taxon>Actinomycetota</taxon>
        <taxon>Thermoleophilia</taxon>
        <taxon>Solirubrobacterales</taxon>
        <taxon>Conexibacteraceae</taxon>
        <taxon>Conexibacter</taxon>
    </lineage>
</organism>
<proteinExistence type="predicted"/>
<dbReference type="eggNOG" id="COG0477">
    <property type="taxonomic scope" value="Bacteria"/>
</dbReference>
<dbReference type="GO" id="GO:0022857">
    <property type="term" value="F:transmembrane transporter activity"/>
    <property type="evidence" value="ECO:0007669"/>
    <property type="project" value="InterPro"/>
</dbReference>
<dbReference type="STRING" id="469383.Cwoe_5160"/>